<dbReference type="AlphaFoldDB" id="A0A6J7ERU5"/>
<dbReference type="EMBL" id="CAFBLP010000039">
    <property type="protein sequence ID" value="CAB4882183.1"/>
    <property type="molecule type" value="Genomic_DNA"/>
</dbReference>
<evidence type="ECO:0000313" key="2">
    <source>
        <dbReference type="EMBL" id="CAB4882183.1"/>
    </source>
</evidence>
<protein>
    <submittedName>
        <fullName evidence="2">Unannotated protein</fullName>
    </submittedName>
</protein>
<feature type="domain" description="ABM" evidence="1">
    <location>
        <begin position="10"/>
        <end position="98"/>
    </location>
</feature>
<accession>A0A6J7ERU5</accession>
<name>A0A6J7ERU5_9ZZZZ</name>
<dbReference type="Pfam" id="PF03992">
    <property type="entry name" value="ABM"/>
    <property type="match status" value="1"/>
</dbReference>
<proteinExistence type="predicted"/>
<dbReference type="PROSITE" id="PS51725">
    <property type="entry name" value="ABM"/>
    <property type="match status" value="1"/>
</dbReference>
<gene>
    <name evidence="2" type="ORF">UFOPK3376_01646</name>
</gene>
<sequence>MANHPNDEIQLAIVTMRFDASDPGSLLAILSKYVVLSRMQPGCRNIDLCASVTQPSRYLLIQKWDSPAAQRAHFDSDVMIEMARSCAGILVSPPDIDLWDGPSAHDLH</sequence>
<organism evidence="2">
    <name type="scientific">freshwater metagenome</name>
    <dbReference type="NCBI Taxonomy" id="449393"/>
    <lineage>
        <taxon>unclassified sequences</taxon>
        <taxon>metagenomes</taxon>
        <taxon>ecological metagenomes</taxon>
    </lineage>
</organism>
<dbReference type="InterPro" id="IPR011008">
    <property type="entry name" value="Dimeric_a/b-barrel"/>
</dbReference>
<dbReference type="SUPFAM" id="SSF54909">
    <property type="entry name" value="Dimeric alpha+beta barrel"/>
    <property type="match status" value="1"/>
</dbReference>
<reference evidence="2" key="1">
    <citation type="submission" date="2020-05" db="EMBL/GenBank/DDBJ databases">
        <authorList>
            <person name="Chiriac C."/>
            <person name="Salcher M."/>
            <person name="Ghai R."/>
            <person name="Kavagutti S V."/>
        </authorList>
    </citation>
    <scope>NUCLEOTIDE SEQUENCE</scope>
</reference>
<dbReference type="InterPro" id="IPR007138">
    <property type="entry name" value="ABM_dom"/>
</dbReference>
<evidence type="ECO:0000259" key="1">
    <source>
        <dbReference type="PROSITE" id="PS51725"/>
    </source>
</evidence>
<dbReference type="Gene3D" id="3.30.70.100">
    <property type="match status" value="1"/>
</dbReference>